<keyword evidence="4" id="KW-1185">Reference proteome</keyword>
<gene>
    <name evidence="3" type="ORF">QTG54_002770</name>
</gene>
<evidence type="ECO:0000313" key="3">
    <source>
        <dbReference type="EMBL" id="KAK1746163.1"/>
    </source>
</evidence>
<dbReference type="NCBIfam" id="TIGR00229">
    <property type="entry name" value="sensory_box"/>
    <property type="match status" value="1"/>
</dbReference>
<feature type="compositionally biased region" description="Low complexity" evidence="1">
    <location>
        <begin position="99"/>
        <end position="130"/>
    </location>
</feature>
<dbReference type="CDD" id="cd14686">
    <property type="entry name" value="bZIP"/>
    <property type="match status" value="1"/>
</dbReference>
<feature type="compositionally biased region" description="Pro residues" evidence="1">
    <location>
        <begin position="32"/>
        <end position="43"/>
    </location>
</feature>
<evidence type="ECO:0000259" key="2">
    <source>
        <dbReference type="PROSITE" id="PS50112"/>
    </source>
</evidence>
<name>A0AAD8YHL1_9STRA</name>
<reference evidence="3" key="1">
    <citation type="submission" date="2023-06" db="EMBL/GenBank/DDBJ databases">
        <title>Survivors Of The Sea: Transcriptome response of Skeletonema marinoi to long-term dormancy.</title>
        <authorList>
            <person name="Pinder M.I.M."/>
            <person name="Kourtchenko O."/>
            <person name="Robertson E.K."/>
            <person name="Larsson T."/>
            <person name="Maumus F."/>
            <person name="Osuna-Cruz C.M."/>
            <person name="Vancaester E."/>
            <person name="Stenow R."/>
            <person name="Vandepoele K."/>
            <person name="Ploug H."/>
            <person name="Bruchert V."/>
            <person name="Godhe A."/>
            <person name="Topel M."/>
        </authorList>
    </citation>
    <scope>NUCLEOTIDE SEQUENCE</scope>
    <source>
        <strain evidence="3">R05AC</strain>
    </source>
</reference>
<proteinExistence type="predicted"/>
<dbReference type="Pfam" id="PF00989">
    <property type="entry name" value="PAS"/>
    <property type="match status" value="1"/>
</dbReference>
<sequence>MSPPSSTQDNLDAAAAFLRNFVTAQQQQQPQQPSPAPQAPAPAPQSQTPAYLQQLVLAAQQQYQQQQNATAPAPQPQPPAQPQGLDPNIAQLLAQAMNMAQQQNQRQAAAPSAAPVAPQPQPYQHMPQQQSVPTYGSAPPTSSPPAAAPTQQQQQQSLLSSAHLLGSLNPTLAAALMSSALQQSITTPAAAAPPVATGADAEPVATLPPAAHHVPSLPVPFGLTGTNAFQQHRTPPVIHSITKMQKWSLEQLESHAKELHDGGYQLPQAVAILLADARRKEEKRQAKRIANRKSACTSRARKKAKIDQLMNENAQLRRLELILSYLPDPIIVVSPTGVITFCNTQVERVFKHKVNDLVGANIEDVMIPKSRGVIKKLIRDMLVAEQELSETSDSNAAIAKKKMKSKSGEGSGSSGDRNIISENTSESAFPLLEVKLNSTDVDAAEDVSDSDENRRLASLAHKDSSFNSNEGDDTTPNSSEKEMRNALAKNVEACKINKYKAKTEQVRFAHKDDVMGASVTANNADAKLSSLMHEPSSLKNVMSSKLASDKQEEQSSSTLDSSLSKTSSEKAQAKEGNSSEDSGYRESGESPEDSNSSSSSGGSADSKNEKRKRARPMAPSRNVCLIRSDMSSIWCELTSSIRTSIALPEDTERGSVSKEGSVEQPEEPEQLEKEILLCFRPIQEGEKVSSDLRFNHVQVKHGISESSGDAGTSSTHPASTETQLDVPKNKPLKKRIFEDQQSAELANKKSRVASDETSAVETMMELARKSLQ</sequence>
<feature type="domain" description="PAS" evidence="2">
    <location>
        <begin position="315"/>
        <end position="385"/>
    </location>
</feature>
<feature type="compositionally biased region" description="Low complexity" evidence="1">
    <location>
        <begin position="148"/>
        <end position="158"/>
    </location>
</feature>
<accession>A0AAD8YHL1</accession>
<feature type="region of interest" description="Disordered" evidence="1">
    <location>
        <begin position="644"/>
        <end position="669"/>
    </location>
</feature>
<evidence type="ECO:0000256" key="1">
    <source>
        <dbReference type="SAM" id="MobiDB-lite"/>
    </source>
</evidence>
<organism evidence="3 4">
    <name type="scientific">Skeletonema marinoi</name>
    <dbReference type="NCBI Taxonomy" id="267567"/>
    <lineage>
        <taxon>Eukaryota</taxon>
        <taxon>Sar</taxon>
        <taxon>Stramenopiles</taxon>
        <taxon>Ochrophyta</taxon>
        <taxon>Bacillariophyta</taxon>
        <taxon>Coscinodiscophyceae</taxon>
        <taxon>Thalassiosirophycidae</taxon>
        <taxon>Thalassiosirales</taxon>
        <taxon>Skeletonemataceae</taxon>
        <taxon>Skeletonema</taxon>
        <taxon>Skeletonema marinoi-dohrnii complex</taxon>
    </lineage>
</organism>
<dbReference type="PROSITE" id="PS50112">
    <property type="entry name" value="PAS"/>
    <property type="match status" value="1"/>
</dbReference>
<feature type="region of interest" description="Disordered" evidence="1">
    <location>
        <begin position="99"/>
        <end position="158"/>
    </location>
</feature>
<dbReference type="Gene3D" id="3.30.450.20">
    <property type="entry name" value="PAS domain"/>
    <property type="match status" value="1"/>
</dbReference>
<dbReference type="InterPro" id="IPR004827">
    <property type="entry name" value="bZIP"/>
</dbReference>
<feature type="region of interest" description="Disordered" evidence="1">
    <location>
        <begin position="21"/>
        <end position="86"/>
    </location>
</feature>
<dbReference type="AlphaFoldDB" id="A0AAD8YHL1"/>
<feature type="compositionally biased region" description="Polar residues" evidence="1">
    <location>
        <begin position="537"/>
        <end position="546"/>
    </location>
</feature>
<dbReference type="SUPFAM" id="SSF55785">
    <property type="entry name" value="PYP-like sensor domain (PAS domain)"/>
    <property type="match status" value="1"/>
</dbReference>
<feature type="compositionally biased region" description="Low complexity" evidence="1">
    <location>
        <begin position="44"/>
        <end position="72"/>
    </location>
</feature>
<evidence type="ECO:0000313" key="4">
    <source>
        <dbReference type="Proteomes" id="UP001224775"/>
    </source>
</evidence>
<dbReference type="Proteomes" id="UP001224775">
    <property type="component" value="Unassembled WGS sequence"/>
</dbReference>
<feature type="region of interest" description="Disordered" evidence="1">
    <location>
        <begin position="703"/>
        <end position="759"/>
    </location>
</feature>
<dbReference type="SMART" id="SM00091">
    <property type="entry name" value="PAS"/>
    <property type="match status" value="1"/>
</dbReference>
<feature type="compositionally biased region" description="Low complexity" evidence="1">
    <location>
        <begin position="554"/>
        <end position="566"/>
    </location>
</feature>
<dbReference type="GO" id="GO:0003700">
    <property type="term" value="F:DNA-binding transcription factor activity"/>
    <property type="evidence" value="ECO:0007669"/>
    <property type="project" value="InterPro"/>
</dbReference>
<dbReference type="EMBL" id="JATAAI010000004">
    <property type="protein sequence ID" value="KAK1746163.1"/>
    <property type="molecule type" value="Genomic_DNA"/>
</dbReference>
<feature type="compositionally biased region" description="Polar residues" evidence="1">
    <location>
        <begin position="704"/>
        <end position="723"/>
    </location>
</feature>
<feature type="compositionally biased region" description="Low complexity" evidence="1">
    <location>
        <begin position="593"/>
        <end position="605"/>
    </location>
</feature>
<feature type="region of interest" description="Disordered" evidence="1">
    <location>
        <begin position="537"/>
        <end position="623"/>
    </location>
</feature>
<dbReference type="PROSITE" id="PS00036">
    <property type="entry name" value="BZIP_BASIC"/>
    <property type="match status" value="1"/>
</dbReference>
<protein>
    <recommendedName>
        <fullName evidence="2">PAS domain-containing protein</fullName>
    </recommendedName>
</protein>
<dbReference type="InterPro" id="IPR013767">
    <property type="entry name" value="PAS_fold"/>
</dbReference>
<feature type="region of interest" description="Disordered" evidence="1">
    <location>
        <begin position="399"/>
        <end position="422"/>
    </location>
</feature>
<feature type="compositionally biased region" description="Polar residues" evidence="1">
    <location>
        <begin position="465"/>
        <end position="478"/>
    </location>
</feature>
<dbReference type="InterPro" id="IPR000014">
    <property type="entry name" value="PAS"/>
</dbReference>
<dbReference type="InterPro" id="IPR035965">
    <property type="entry name" value="PAS-like_dom_sf"/>
</dbReference>
<dbReference type="CDD" id="cd00130">
    <property type="entry name" value="PAS"/>
    <property type="match status" value="1"/>
</dbReference>
<comment type="caution">
    <text evidence="3">The sequence shown here is derived from an EMBL/GenBank/DDBJ whole genome shotgun (WGS) entry which is preliminary data.</text>
</comment>
<feature type="region of interest" description="Disordered" evidence="1">
    <location>
        <begin position="459"/>
        <end position="483"/>
    </location>
</feature>